<dbReference type="PROSITE" id="PS51220">
    <property type="entry name" value="NIDO"/>
    <property type="match status" value="1"/>
</dbReference>
<dbReference type="InterPro" id="IPR013783">
    <property type="entry name" value="Ig-like_fold"/>
</dbReference>
<comment type="caution">
    <text evidence="6">Lacks conserved residue(s) required for the propagation of feature annotation.</text>
</comment>
<feature type="domain" description="AMOP" evidence="8">
    <location>
        <begin position="282"/>
        <end position="437"/>
    </location>
</feature>
<evidence type="ECO:0000256" key="3">
    <source>
        <dbReference type="ARBA" id="ARBA00022989"/>
    </source>
</evidence>
<keyword evidence="3 7" id="KW-1133">Transmembrane helix</keyword>
<keyword evidence="4 7" id="KW-0472">Membrane</keyword>
<feature type="transmembrane region" description="Helical" evidence="7">
    <location>
        <begin position="950"/>
        <end position="972"/>
    </location>
</feature>
<protein>
    <recommendedName>
        <fullName evidence="13">AMOP domain protein</fullName>
    </recommendedName>
</protein>
<name>A0A085MT09_9BILA</name>
<feature type="domain" description="NIDO" evidence="10">
    <location>
        <begin position="1"/>
        <end position="47"/>
    </location>
</feature>
<evidence type="ECO:0000256" key="4">
    <source>
        <dbReference type="ARBA" id="ARBA00023136"/>
    </source>
</evidence>
<dbReference type="InterPro" id="IPR035976">
    <property type="entry name" value="Sushi/SCR/CCP_sf"/>
</dbReference>
<organism evidence="12">
    <name type="scientific">Trichuris suis</name>
    <name type="common">pig whipworm</name>
    <dbReference type="NCBI Taxonomy" id="68888"/>
    <lineage>
        <taxon>Eukaryota</taxon>
        <taxon>Metazoa</taxon>
        <taxon>Ecdysozoa</taxon>
        <taxon>Nematoda</taxon>
        <taxon>Enoplea</taxon>
        <taxon>Dorylaimia</taxon>
        <taxon>Trichinellida</taxon>
        <taxon>Trichuridae</taxon>
        <taxon>Trichuris</taxon>
    </lineage>
</organism>
<sequence>MLKAGFNGGNGTGFTPLPYSASGEIFKLATFSSVDLPGRWIYRVDEQIIAGGCSNASAGFLTIAPDKGSMLGGISVNISGPCLPPSSTVHVLFDELLVLCKQLNIHRAQCVLPRFHRVGHVTVKVSYDGGRHFPYTGSFYFVPPDRAIPGVILRKDVLNYQVNAFDSPAPDLLTITWSPYNLTSDTQAKVTVDLLGYWEDAEVQRFERVGIVAQNILNTGTLKLKPKELHRPRDISLADKWKDFEFGVVRVALTDKPDIGVLYSTITSLSWYFLSDWELNYGADWALKRCLQWYKKDGRWRNFWMDLEPCPCTLDQAIFDIGRFMPYLECDMNGDGGCYYHRGASHCVMSTQATWTGAQTVCCYDVDGWLMHSDDYEDLDVLSYYSPGIPYRAHTFGSYPFRMPPYVPSLSNWFHDLAPYHMCCRFADQCSFLFWRRQTRSCQDYTPPTSGPFATAMTTNAVGLAMSTFCPVYGVSMKMSTQRFDAAMLQRACTSRATGHAAGKIRRSWLVALDSTLTVGCAPMVHGHQFAAVRVVLLVQPWRFVVLGVAYGSTHFITFDGAKYRFNGKGYYVLTMSTNPQHRLMVQIRLEQPFKTQWNTYPNSTVITGVVARENNSDIVQIISRKDFRRWRYKTDVTVRGQSRFFDTFDMKVQQYRGVNLWNPARNLDQSEIHVQFSSGAGIKVQENNGLLDVTVVLPRSFNESKADDIQENGRSTVYRTYGLLGVFNGMVYDEFLPPHREGSVLANSRVVYTNPDAYALYKEFGEKWKVDGSDPFIGPVLFEDFLKPLNNPLLFSRTDYLPCFDDLEIRGKSAAIVKESDVRRTCGTSIPCRQVYISTGQQAWALNTKEVEDRFEAMKERGNKQCQNIRLSCGPLWKAVGSIKTPQGNNYLEGVTVDFSCRPEYFMHGTSSRTCVNGTWTPGWPVWCRHNRHLHNYFSVKTEENALKITTGVLITMLLLALLVATFYYSYQANVKPKRIKVTSVLSSLPPGSRGNKTVPLTDSVRTAAKCKGFSPVRSIAPIRWPYNAKSAAQIITEPEQRKLHVRSAEKCKILKETKA</sequence>
<evidence type="ECO:0000259" key="9">
    <source>
        <dbReference type="PROSITE" id="PS50923"/>
    </source>
</evidence>
<dbReference type="SMART" id="SM00723">
    <property type="entry name" value="AMOP"/>
    <property type="match status" value="1"/>
</dbReference>
<evidence type="ECO:0000259" key="8">
    <source>
        <dbReference type="PROSITE" id="PS50856"/>
    </source>
</evidence>
<evidence type="ECO:0000256" key="7">
    <source>
        <dbReference type="SAM" id="Phobius"/>
    </source>
</evidence>
<dbReference type="Proteomes" id="UP000030758">
    <property type="component" value="Unassembled WGS sequence"/>
</dbReference>
<dbReference type="AlphaFoldDB" id="A0A085MT09"/>
<evidence type="ECO:0000256" key="5">
    <source>
        <dbReference type="ARBA" id="ARBA00023157"/>
    </source>
</evidence>
<dbReference type="PROSITE" id="PS51233">
    <property type="entry name" value="VWFD"/>
    <property type="match status" value="1"/>
</dbReference>
<dbReference type="Pfam" id="PF00084">
    <property type="entry name" value="Sushi"/>
    <property type="match status" value="1"/>
</dbReference>
<keyword evidence="2 7" id="KW-0812">Transmembrane</keyword>
<dbReference type="GO" id="GO:0007160">
    <property type="term" value="P:cell-matrix adhesion"/>
    <property type="evidence" value="ECO:0007669"/>
    <property type="project" value="InterPro"/>
</dbReference>
<dbReference type="InterPro" id="IPR000436">
    <property type="entry name" value="Sushi_SCR_CCP_dom"/>
</dbReference>
<keyword evidence="5 6" id="KW-1015">Disulfide bond</keyword>
<gene>
    <name evidence="12" type="ORF">M514_27465</name>
</gene>
<dbReference type="InterPro" id="IPR003886">
    <property type="entry name" value="NIDO_dom"/>
</dbReference>
<evidence type="ECO:0000259" key="10">
    <source>
        <dbReference type="PROSITE" id="PS51220"/>
    </source>
</evidence>
<dbReference type="Pfam" id="PF24462">
    <property type="entry name" value="Ig_F54D1_6"/>
    <property type="match status" value="1"/>
</dbReference>
<dbReference type="InterPro" id="IPR014756">
    <property type="entry name" value="Ig_E-set"/>
</dbReference>
<dbReference type="SUPFAM" id="SSF57535">
    <property type="entry name" value="Complement control module/SCR domain"/>
    <property type="match status" value="1"/>
</dbReference>
<evidence type="ECO:0000256" key="1">
    <source>
        <dbReference type="ARBA" id="ARBA00004370"/>
    </source>
</evidence>
<dbReference type="GO" id="GO:0016020">
    <property type="term" value="C:membrane"/>
    <property type="evidence" value="ECO:0007669"/>
    <property type="project" value="UniProtKB-SubCell"/>
</dbReference>
<dbReference type="EMBL" id="KL367673">
    <property type="protein sequence ID" value="KFD60355.1"/>
    <property type="molecule type" value="Genomic_DNA"/>
</dbReference>
<evidence type="ECO:0008006" key="13">
    <source>
        <dbReference type="Google" id="ProtNLM"/>
    </source>
</evidence>
<dbReference type="PANTHER" id="PTHR13802:SF52">
    <property type="entry name" value="MUCIN-4"/>
    <property type="match status" value="1"/>
</dbReference>
<feature type="disulfide bond" evidence="6">
    <location>
        <begin position="902"/>
        <end position="929"/>
    </location>
</feature>
<proteinExistence type="predicted"/>
<dbReference type="Pfam" id="PF06119">
    <property type="entry name" value="NIDO"/>
    <property type="match status" value="1"/>
</dbReference>
<evidence type="ECO:0000256" key="2">
    <source>
        <dbReference type="ARBA" id="ARBA00022692"/>
    </source>
</evidence>
<dbReference type="InterPro" id="IPR057018">
    <property type="entry name" value="F54D1_6-like_Ig-like"/>
</dbReference>
<dbReference type="CDD" id="cd00033">
    <property type="entry name" value="CCP"/>
    <property type="match status" value="1"/>
</dbReference>
<keyword evidence="6" id="KW-0768">Sushi</keyword>
<accession>A0A085MT09</accession>
<dbReference type="SMART" id="SM00032">
    <property type="entry name" value="CCP"/>
    <property type="match status" value="1"/>
</dbReference>
<dbReference type="SUPFAM" id="SSF81296">
    <property type="entry name" value="E set domains"/>
    <property type="match status" value="1"/>
</dbReference>
<feature type="domain" description="Sushi" evidence="9">
    <location>
        <begin position="872"/>
        <end position="931"/>
    </location>
</feature>
<evidence type="ECO:0000313" key="12">
    <source>
        <dbReference type="EMBL" id="KFD60355.1"/>
    </source>
</evidence>
<dbReference type="InterPro" id="IPR001846">
    <property type="entry name" value="VWF_type-D"/>
</dbReference>
<feature type="domain" description="VWFD" evidence="11">
    <location>
        <begin position="546"/>
        <end position="777"/>
    </location>
</feature>
<reference evidence="12" key="1">
    <citation type="journal article" date="2014" name="Nat. Genet.">
        <title>Genome and transcriptome of the porcine whipworm Trichuris suis.</title>
        <authorList>
            <person name="Jex A.R."/>
            <person name="Nejsum P."/>
            <person name="Schwarz E.M."/>
            <person name="Hu L."/>
            <person name="Young N.D."/>
            <person name="Hall R.S."/>
            <person name="Korhonen P.K."/>
            <person name="Liao S."/>
            <person name="Thamsborg S."/>
            <person name="Xia J."/>
            <person name="Xu P."/>
            <person name="Wang S."/>
            <person name="Scheerlinck J.P."/>
            <person name="Hofmann A."/>
            <person name="Sternberg P.W."/>
            <person name="Wang J."/>
            <person name="Gasser R.B."/>
        </authorList>
    </citation>
    <scope>NUCLEOTIDE SEQUENCE [LARGE SCALE GENOMIC DNA]</scope>
    <source>
        <strain evidence="12">DCEP-RM93F</strain>
    </source>
</reference>
<comment type="subcellular location">
    <subcellularLocation>
        <location evidence="1">Membrane</location>
    </subcellularLocation>
</comment>
<evidence type="ECO:0000256" key="6">
    <source>
        <dbReference type="PROSITE-ProRule" id="PRU00302"/>
    </source>
</evidence>
<dbReference type="Gene3D" id="2.60.40.10">
    <property type="entry name" value="Immunoglobulins"/>
    <property type="match status" value="1"/>
</dbReference>
<dbReference type="PROSITE" id="PS50856">
    <property type="entry name" value="AMOP"/>
    <property type="match status" value="1"/>
</dbReference>
<dbReference type="Pfam" id="PF00094">
    <property type="entry name" value="VWD"/>
    <property type="match status" value="1"/>
</dbReference>
<dbReference type="PANTHER" id="PTHR13802">
    <property type="entry name" value="MUCIN 4-RELATED"/>
    <property type="match status" value="1"/>
</dbReference>
<dbReference type="InterPro" id="IPR051495">
    <property type="entry name" value="Epithelial_Barrier/Signaling"/>
</dbReference>
<dbReference type="Pfam" id="PF03782">
    <property type="entry name" value="AMOP"/>
    <property type="match status" value="1"/>
</dbReference>
<evidence type="ECO:0000259" key="11">
    <source>
        <dbReference type="PROSITE" id="PS51233"/>
    </source>
</evidence>
<dbReference type="PROSITE" id="PS50923">
    <property type="entry name" value="SUSHI"/>
    <property type="match status" value="1"/>
</dbReference>
<dbReference type="Gene3D" id="2.10.70.10">
    <property type="entry name" value="Complement Module, domain 1"/>
    <property type="match status" value="1"/>
</dbReference>
<dbReference type="InterPro" id="IPR005533">
    <property type="entry name" value="AMOP_dom"/>
</dbReference>